<evidence type="ECO:0000256" key="1">
    <source>
        <dbReference type="SAM" id="Phobius"/>
    </source>
</evidence>
<protein>
    <submittedName>
        <fullName evidence="2">Uncharacterized protein</fullName>
    </submittedName>
</protein>
<evidence type="ECO:0000313" key="3">
    <source>
        <dbReference type="Proteomes" id="UP001059824"/>
    </source>
</evidence>
<keyword evidence="1" id="KW-0812">Transmembrane</keyword>
<proteinExistence type="predicted"/>
<feature type="transmembrane region" description="Helical" evidence="1">
    <location>
        <begin position="6"/>
        <end position="26"/>
    </location>
</feature>
<gene>
    <name evidence="2" type="ORF">GII36_01195</name>
</gene>
<dbReference type="EMBL" id="CP045921">
    <property type="protein sequence ID" value="QHN42466.1"/>
    <property type="molecule type" value="Genomic_DNA"/>
</dbReference>
<dbReference type="RefSeq" id="WP_260763816.1">
    <property type="nucleotide sequence ID" value="NZ_CP045921.1"/>
</dbReference>
<organism evidence="2 3">
    <name type="scientific">Candidatus Mycosynbacter amalyticus</name>
    <dbReference type="NCBI Taxonomy" id="2665156"/>
    <lineage>
        <taxon>Bacteria</taxon>
        <taxon>Candidatus Saccharimonadota</taxon>
        <taxon>Candidatus Saccharimonadota incertae sedis</taxon>
        <taxon>Candidatus Mycosynbacter</taxon>
    </lineage>
</organism>
<dbReference type="Proteomes" id="UP001059824">
    <property type="component" value="Chromosome"/>
</dbReference>
<sequence length="91" mass="9775">MGYEFNFSWAFAGLGIMIVATLVLRFHQPIANAMGGGMADYERYKLYSLIAIVVGFLTMINIVPLILHLVLGSLFGGISGGADTPPPVVEE</sequence>
<name>A0A857MIT2_9BACT</name>
<dbReference type="KEGG" id="mama:GII36_01195"/>
<dbReference type="AlphaFoldDB" id="A0A857MIT2"/>
<reference evidence="2" key="1">
    <citation type="journal article" date="2021" name="Nat. Microbiol.">
        <title>Cocultivation of an ultrasmall environmental parasitic bacterium with lytic ability against bacteria associated with wastewater foams.</title>
        <authorList>
            <person name="Batinovic S."/>
            <person name="Rose J.J.A."/>
            <person name="Ratcliffe J."/>
            <person name="Seviour R.J."/>
            <person name="Petrovski S."/>
        </authorList>
    </citation>
    <scope>NUCLEOTIDE SEQUENCE</scope>
    <source>
        <strain evidence="2">JR1</strain>
    </source>
</reference>
<keyword evidence="1" id="KW-1133">Transmembrane helix</keyword>
<keyword evidence="3" id="KW-1185">Reference proteome</keyword>
<evidence type="ECO:0000313" key="2">
    <source>
        <dbReference type="EMBL" id="QHN42466.1"/>
    </source>
</evidence>
<keyword evidence="1" id="KW-0472">Membrane</keyword>
<accession>A0A857MIT2</accession>
<feature type="transmembrane region" description="Helical" evidence="1">
    <location>
        <begin position="46"/>
        <end position="71"/>
    </location>
</feature>